<evidence type="ECO:0000256" key="1">
    <source>
        <dbReference type="ARBA" id="ARBA00004613"/>
    </source>
</evidence>
<dbReference type="Proteomes" id="UP000007799">
    <property type="component" value="Unassembled WGS sequence"/>
</dbReference>
<keyword evidence="6" id="KW-0812">Transmembrane</keyword>
<evidence type="ECO:0000256" key="6">
    <source>
        <dbReference type="SAM" id="Phobius"/>
    </source>
</evidence>
<feature type="compositionally biased region" description="Polar residues" evidence="5">
    <location>
        <begin position="736"/>
        <end position="754"/>
    </location>
</feature>
<accession>F2TWS0</accession>
<name>F2TWS0_SALR5</name>
<feature type="compositionally biased region" description="Polar residues" evidence="5">
    <location>
        <begin position="1031"/>
        <end position="1047"/>
    </location>
</feature>
<sequence>MTCERGRRGRRGCSCYDSNCHSCYHNKHSAERRSTATSSNTCRRHLTCGAPALHHAPRSLLCTTLMVLALLGLYGASAQEAQVAVNLVCTAGSCANVSQPVILNTPTRVGFGVVQVPTDTSTAAQQVADENNLMRRAFVCSLDGGPYTACAANPDGPGALQEYAPVGRLADGQHQFCARAVLPDAQQVSSDACPSQCGAITCLSFVIDTQAPELTAPSIQFGVRDRPPFPTTWQTSEDFLAAFNDYIVQNNGPPFRASRFPATQTNTTLIQATLVQQDASASPSALSADLWRIECRLTNTPASGSTAATDDGPFQPCTGAANAGDGGAAGGVGGAWLTSYVTNSSLAVMVSTPIPAPNTVNSHTLHVRGIDAAGNKGPVVSAVWSVDTQPPIVTVASDRLFDSGTGYSSIPAGQFHFSAQDPAPVPAHPAAAQPYCRIAYDATAAAPPQASPQRLQPPFQPCASPWSFDVSPLLTNASGAFVFQVRAVDAAGNTATTAFCDSSAVPATDGASAACVQHAFHIATRPPQLSVSIHIPNVTAAFHSLEHFSYACRGVLVATDTCVFASSSFDARVHLTSTALDGLVSFECQLDDQTWFPCFPQPSTITNTNTNTSSTDATAVVVDPVFANTGARFRIATSAQQESFAGLPDAGHVFRVRAHSVHGLSSDVTTFRWTTDTTVLPASITNAPPPVTTRTWAAFAFDTSSADTESFVCSVDGQHVPCTNGTLYLGADASPMTNATTTAPPDDGGTSTAAPPQAMAPVRGWTAWTNNHSPDDPAVDGGGDTETVACALGQALWAVECRAVCPAAMPGCEQLPAQDTLQTFESPCATVVAAAGEARVGEQARVQLRCRHADQSDGRPCLDYEMRAWCGAPTNATRVVASARDTATLYVDGQEYVGVRAVDGPRIVDIPAATRVLAIAARTGGDALSGRIRISLPFMDVFSDASWMCSHDTRWLTDLSWTAPEFDPSATTDASFSPARVVTQPLRADVDAWLSQGHSDGAQWIWTTAPPSVAPSDLQLHAFCRRVLSDDASSANTGGDSSNTASQGDDGDGSSSMKPLPLSGGTHELLVYAVDRVGNLQQPPTRFLWRVDTDRPTVKVTMGPSPGNGYAVHAAFGADEIPFDTGQGFAFVPALEVEVDGQLLPDVYCIEPSLSCAGATCRILSACTTNATSAACHAQRQALGCATTRTLPLAFATTHGPHALAMRARDPADNLGAWMRLTYSVDAAAPAPAVIVPATPKEAMDNNTSSAPLALAVSTDDGVQVLTREPSTLLLDVRTPMSDALFFECVQSYECLLRTPGTGTTTTTTTTATTTGFEACGPPVPPACTIDVAATIAVQGPAVRSLLLRLLHNCTTNDDCAFLGHAKSSQSSSITATPSAAAPLPISTDAAIQAALAIHVRSELASSGAGALLGVRIGGDAPPSLLLLPEIRAHQTAAAFSQDGGRQFGAAEAAFVEAVSAAAAAAQEGGTQTQQRRCKVSGVAAAQNGNAEGVGSSITSLDLLACAATPTNCLWSCAGQLRDHAGSNGGWNSTHANCTMSLPLTPGAAAVQCGSTGGAALPTNATTATLYSLSTAAAGEGYPPWLAGVNPTLLLPVTLTLNQTQSYPQHLARLAAVSRALNSEGLRVAIEEGIVDGDGADQHAQETAAAAHTLVAMHVQASLLPPMDTASIRPTAAVEWLVQNATLLSDAVVAKLVPHCNLVGTAPSHWPDALVLLLTSSDVASCSQHAREAAQRTANTTLLMHLSTTDGTVAQVPLALHTTGAEDIDVSSAVRADADGASSVLAALGWAGVAAAPIPVRVYHRNACPATNPQAAHAGNPPLCVPKEDGGVQQELLVRAVDAAGQRGDAAQLQLYWDTTPPSLVWNARPLRAVTTGDASQPTTVTFDFALLDPLPRTVQQRVAATGITATFSCALTEVAAAQASSASAPAVPRELLQACTPPMSYRVVDGAYAFAVVPTDELGNVGQTSVYTFTVSTAPPALSAAPLPAAVYQYPQDIPHLTVNVAAEVETAAQTGSSPADGLSLRCVLWWRPCDCVETCVQAPHGADAAMRVTQHLAPALDAPCTSPISIATLLTAANPPLSSSGLPSGLFPVWIALNVSLADDAGTDATGAAPVSYYAVIAPDAPVVSFAATSLPPLNTPSVAAEQWIVFGARQHGVPLPVTAYECQVVTLPASLLKAQGVAAPFRVHTRAEALHMRHFVSGQAKAKAEALVAAAPWFRCTSPINVDTRARGLHVFAVRAVYRRAEEVRTAESVVAWLGVALTRPHVDVLTAEDAGDIAAAAAAAAAGFDTQLGQYSADVSLEQSDEATSAVGPKSCALRLSVVLSHDPETLRFDRTRFLSSAACTNHSVRVVCSVLKPTEHDQVLVDARLPLPSNQRQQQQQEQHAVWGAGGALVSAEARRLLLRGQCRAVLRFRGDDGVDAGPTVLAASPLDFERVRLFRISGASSDVTHSLGLRCCVGGACSASTCTACGGGVCAYDCGAFAAGAAASPQLVHSQSCDCELAADVESCWPGLRATSTRLLDDSAAAVFAAWYEDGAEGRGPAATAVWNVTAAERGRTQRFGLFTISYDLPEKVVVAGATANDGDGSAAAAYDAAVAAGTRDGTLPLGYEQQSTVWMNITTSVAIVRVQSPASLLENDAAHDSEDNVVTASFVVHAIAAAASSLTCTAESVTRVFTCTTAAAAGSEGIDACTSLVTFGPPNMLSFLGRFERVCFGANATDCPHVNGRAVYAFSRSSSRLLYFDTTGWVLVHSANARALQDGRSAPRSSVLLRSADDAASVAAIQQPWRFPDNREATAFSIACETQVLVHAQVRAASVADLAEAAAADDLKLCIQSHISAPPRASPPACADVSAAIQAALTNSTRPTTPAAAAGSSASGSAGFEVACPATNDSALAAVAIILYLAFTVLLSLSIYYTRKREATAIAAKHLRRAVLLNSEGLELSNVEDFLTHSDESDDNDDGDDDDDEEQGELEAAEE</sequence>
<dbReference type="Pfam" id="PF13330">
    <property type="entry name" value="Mucin2_WxxW"/>
    <property type="match status" value="1"/>
</dbReference>
<feature type="domain" description="WxxW" evidence="7">
    <location>
        <begin position="765"/>
        <end position="870"/>
    </location>
</feature>
<feature type="region of interest" description="Disordered" evidence="5">
    <location>
        <begin position="2953"/>
        <end position="2982"/>
    </location>
</feature>
<keyword evidence="6" id="KW-0472">Membrane</keyword>
<evidence type="ECO:0000256" key="5">
    <source>
        <dbReference type="SAM" id="MobiDB-lite"/>
    </source>
</evidence>
<dbReference type="GeneID" id="16067444"/>
<feature type="region of interest" description="Disordered" evidence="5">
    <location>
        <begin position="1031"/>
        <end position="1060"/>
    </location>
</feature>
<keyword evidence="4" id="KW-0325">Glycoprotein</keyword>
<proteinExistence type="predicted"/>
<dbReference type="RefSeq" id="XP_004999085.1">
    <property type="nucleotide sequence ID" value="XM_004999028.1"/>
</dbReference>
<keyword evidence="3" id="KW-0732">Signal</keyword>
<reference evidence="8" key="1">
    <citation type="submission" date="2009-08" db="EMBL/GenBank/DDBJ databases">
        <title>Annotation of Salpingoeca rosetta.</title>
        <authorList>
            <consortium name="The Broad Institute Genome Sequencing Platform"/>
            <person name="Russ C."/>
            <person name="Cuomo C."/>
            <person name="Burger G."/>
            <person name="Gray M.W."/>
            <person name="Holland P.W.H."/>
            <person name="King N."/>
            <person name="Lang F.B.F."/>
            <person name="Roger A.J."/>
            <person name="Ruiz-Trillo I."/>
            <person name="Young S.K."/>
            <person name="Zeng Q."/>
            <person name="Gargeya S."/>
            <person name="Alvarado L."/>
            <person name="Berlin A."/>
            <person name="Chapman S.B."/>
            <person name="Chen Z."/>
            <person name="Freedman E."/>
            <person name="Gellesch M."/>
            <person name="Goldberg J."/>
            <person name="Griggs A."/>
            <person name="Gujja S."/>
            <person name="Heilman E."/>
            <person name="Heiman D."/>
            <person name="Howarth C."/>
            <person name="Mehta T."/>
            <person name="Neiman D."/>
            <person name="Pearson M."/>
            <person name="Roberts A."/>
            <person name="Saif S."/>
            <person name="Shea T."/>
            <person name="Shenoy N."/>
            <person name="Sisk P."/>
            <person name="Stolte C."/>
            <person name="Sykes S."/>
            <person name="White J."/>
            <person name="Yandava C."/>
            <person name="Haas B."/>
            <person name="Nusbaum C."/>
            <person name="Birren B."/>
        </authorList>
    </citation>
    <scope>NUCLEOTIDE SEQUENCE [LARGE SCALE GENOMIC DNA]</scope>
    <source>
        <strain evidence="8">ATCC 50818</strain>
    </source>
</reference>
<keyword evidence="9" id="KW-1185">Reference proteome</keyword>
<protein>
    <recommendedName>
        <fullName evidence="7">WxxW domain-containing protein</fullName>
    </recommendedName>
</protein>
<dbReference type="KEGG" id="sre:PTSG_00537"/>
<organism evidence="9">
    <name type="scientific">Salpingoeca rosetta (strain ATCC 50818 / BSB-021)</name>
    <dbReference type="NCBI Taxonomy" id="946362"/>
    <lineage>
        <taxon>Eukaryota</taxon>
        <taxon>Choanoflagellata</taxon>
        <taxon>Craspedida</taxon>
        <taxon>Salpingoecidae</taxon>
        <taxon>Salpingoeca</taxon>
    </lineage>
</organism>
<keyword evidence="6" id="KW-1133">Transmembrane helix</keyword>
<keyword evidence="2" id="KW-0964">Secreted</keyword>
<evidence type="ECO:0000259" key="7">
    <source>
        <dbReference type="Pfam" id="PF13330"/>
    </source>
</evidence>
<evidence type="ECO:0000256" key="3">
    <source>
        <dbReference type="ARBA" id="ARBA00022729"/>
    </source>
</evidence>
<evidence type="ECO:0000256" key="2">
    <source>
        <dbReference type="ARBA" id="ARBA00022525"/>
    </source>
</evidence>
<comment type="subcellular location">
    <subcellularLocation>
        <location evidence="1">Secreted</location>
    </subcellularLocation>
</comment>
<dbReference type="InParanoid" id="F2TWS0"/>
<gene>
    <name evidence="8" type="ORF">PTSG_00537</name>
</gene>
<evidence type="ECO:0000256" key="4">
    <source>
        <dbReference type="ARBA" id="ARBA00023180"/>
    </source>
</evidence>
<feature type="transmembrane region" description="Helical" evidence="6">
    <location>
        <begin position="2898"/>
        <end position="2920"/>
    </location>
</feature>
<feature type="region of interest" description="Disordered" evidence="5">
    <location>
        <begin position="736"/>
        <end position="756"/>
    </location>
</feature>
<evidence type="ECO:0000313" key="8">
    <source>
        <dbReference type="EMBL" id="EGD72516.1"/>
    </source>
</evidence>
<dbReference type="EMBL" id="GL832955">
    <property type="protein sequence ID" value="EGD72516.1"/>
    <property type="molecule type" value="Genomic_DNA"/>
</dbReference>
<dbReference type="InterPro" id="IPR025155">
    <property type="entry name" value="WxxW_domain"/>
</dbReference>
<evidence type="ECO:0000313" key="9">
    <source>
        <dbReference type="Proteomes" id="UP000007799"/>
    </source>
</evidence>
<feature type="compositionally biased region" description="Acidic residues" evidence="5">
    <location>
        <begin position="2959"/>
        <end position="2982"/>
    </location>
</feature>
<dbReference type="GO" id="GO:0005576">
    <property type="term" value="C:extracellular region"/>
    <property type="evidence" value="ECO:0007669"/>
    <property type="project" value="UniProtKB-SubCell"/>
</dbReference>